<proteinExistence type="predicted"/>
<evidence type="ECO:0000313" key="1">
    <source>
        <dbReference type="EMBL" id="JAH64056.1"/>
    </source>
</evidence>
<name>A0A0E9UE40_ANGAN</name>
<reference evidence="1" key="1">
    <citation type="submission" date="2014-11" db="EMBL/GenBank/DDBJ databases">
        <authorList>
            <person name="Amaro Gonzalez C."/>
        </authorList>
    </citation>
    <scope>NUCLEOTIDE SEQUENCE</scope>
</reference>
<accession>A0A0E9UE40</accession>
<reference evidence="1" key="2">
    <citation type="journal article" date="2015" name="Fish Shellfish Immunol.">
        <title>Early steps in the European eel (Anguilla anguilla)-Vibrio vulnificus interaction in the gills: Role of the RtxA13 toxin.</title>
        <authorList>
            <person name="Callol A."/>
            <person name="Pajuelo D."/>
            <person name="Ebbesson L."/>
            <person name="Teles M."/>
            <person name="MacKenzie S."/>
            <person name="Amaro C."/>
        </authorList>
    </citation>
    <scope>NUCLEOTIDE SEQUENCE</scope>
</reference>
<dbReference type="EMBL" id="GBXM01044521">
    <property type="protein sequence ID" value="JAH64056.1"/>
    <property type="molecule type" value="Transcribed_RNA"/>
</dbReference>
<sequence length="13" mass="1733">MQIKVRERERCER</sequence>
<organism evidence="1">
    <name type="scientific">Anguilla anguilla</name>
    <name type="common">European freshwater eel</name>
    <name type="synonym">Muraena anguilla</name>
    <dbReference type="NCBI Taxonomy" id="7936"/>
    <lineage>
        <taxon>Eukaryota</taxon>
        <taxon>Metazoa</taxon>
        <taxon>Chordata</taxon>
        <taxon>Craniata</taxon>
        <taxon>Vertebrata</taxon>
        <taxon>Euteleostomi</taxon>
        <taxon>Actinopterygii</taxon>
        <taxon>Neopterygii</taxon>
        <taxon>Teleostei</taxon>
        <taxon>Anguilliformes</taxon>
        <taxon>Anguillidae</taxon>
        <taxon>Anguilla</taxon>
    </lineage>
</organism>
<protein>
    <submittedName>
        <fullName evidence="1">Uncharacterized protein</fullName>
    </submittedName>
</protein>